<name>A0AAD3DFN4_9STRA</name>
<gene>
    <name evidence="1" type="ORF">CTEN210_18260</name>
</gene>
<proteinExistence type="predicted"/>
<dbReference type="AlphaFoldDB" id="A0AAD3DFN4"/>
<reference evidence="1 2" key="1">
    <citation type="journal article" date="2021" name="Sci. Rep.">
        <title>The genome of the diatom Chaetoceros tenuissimus carries an ancient integrated fragment of an extant virus.</title>
        <authorList>
            <person name="Hongo Y."/>
            <person name="Kimura K."/>
            <person name="Takaki Y."/>
            <person name="Yoshida Y."/>
            <person name="Baba S."/>
            <person name="Kobayashi G."/>
            <person name="Nagasaki K."/>
            <person name="Hano T."/>
            <person name="Tomaru Y."/>
        </authorList>
    </citation>
    <scope>NUCLEOTIDE SEQUENCE [LARGE SCALE GENOMIC DNA]</scope>
    <source>
        <strain evidence="1 2">NIES-3715</strain>
    </source>
</reference>
<organism evidence="1 2">
    <name type="scientific">Chaetoceros tenuissimus</name>
    <dbReference type="NCBI Taxonomy" id="426638"/>
    <lineage>
        <taxon>Eukaryota</taxon>
        <taxon>Sar</taxon>
        <taxon>Stramenopiles</taxon>
        <taxon>Ochrophyta</taxon>
        <taxon>Bacillariophyta</taxon>
        <taxon>Coscinodiscophyceae</taxon>
        <taxon>Chaetocerotophycidae</taxon>
        <taxon>Chaetocerotales</taxon>
        <taxon>Chaetocerotaceae</taxon>
        <taxon>Chaetoceros</taxon>
    </lineage>
</organism>
<evidence type="ECO:0000313" key="2">
    <source>
        <dbReference type="Proteomes" id="UP001054902"/>
    </source>
</evidence>
<comment type="caution">
    <text evidence="1">The sequence shown here is derived from an EMBL/GenBank/DDBJ whole genome shotgun (WGS) entry which is preliminary data.</text>
</comment>
<accession>A0AAD3DFN4</accession>
<protein>
    <submittedName>
        <fullName evidence="1">Uncharacterized protein</fullName>
    </submittedName>
</protein>
<dbReference type="Proteomes" id="UP001054902">
    <property type="component" value="Unassembled WGS sequence"/>
</dbReference>
<dbReference type="EMBL" id="BLLK01000075">
    <property type="protein sequence ID" value="GFH61784.1"/>
    <property type="molecule type" value="Genomic_DNA"/>
</dbReference>
<evidence type="ECO:0000313" key="1">
    <source>
        <dbReference type="EMBL" id="GFH61784.1"/>
    </source>
</evidence>
<sequence length="109" mass="12429">MKLKLLKKSITKDGDEKTRKLVYKAYAKKLKRVEKELGLKKGDRVLNDLEDYTVSQHEIGVQEMEGVPPVVPSLSEDTESMEDTTSCKNLLEQENDASDYECFNICQIS</sequence>
<keyword evidence="2" id="KW-1185">Reference proteome</keyword>